<feature type="compositionally biased region" description="Basic and acidic residues" evidence="1">
    <location>
        <begin position="107"/>
        <end position="116"/>
    </location>
</feature>
<dbReference type="AlphaFoldDB" id="A0A0W0VKF8"/>
<dbReference type="Proteomes" id="UP000054869">
    <property type="component" value="Unassembled WGS sequence"/>
</dbReference>
<accession>A0A0W0VKF8</accession>
<name>A0A0W0VKF8_9GAMM</name>
<dbReference type="EMBL" id="LNYI01000038">
    <property type="protein sequence ID" value="KTD20547.1"/>
    <property type="molecule type" value="Genomic_DNA"/>
</dbReference>
<evidence type="ECO:0000256" key="1">
    <source>
        <dbReference type="SAM" id="MobiDB-lite"/>
    </source>
</evidence>
<dbReference type="PATRIC" id="fig|45067.4.peg.1891"/>
<feature type="region of interest" description="Disordered" evidence="1">
    <location>
        <begin position="97"/>
        <end position="116"/>
    </location>
</feature>
<evidence type="ECO:0000313" key="2">
    <source>
        <dbReference type="EMBL" id="KTD20547.1"/>
    </source>
</evidence>
<gene>
    <name evidence="2" type="ORF">Llan_1800</name>
</gene>
<keyword evidence="3" id="KW-1185">Reference proteome</keyword>
<evidence type="ECO:0000313" key="3">
    <source>
        <dbReference type="Proteomes" id="UP000054869"/>
    </source>
</evidence>
<organism evidence="2 3">
    <name type="scientific">Legionella lansingensis</name>
    <dbReference type="NCBI Taxonomy" id="45067"/>
    <lineage>
        <taxon>Bacteria</taxon>
        <taxon>Pseudomonadati</taxon>
        <taxon>Pseudomonadota</taxon>
        <taxon>Gammaproteobacteria</taxon>
        <taxon>Legionellales</taxon>
        <taxon>Legionellaceae</taxon>
        <taxon>Legionella</taxon>
    </lineage>
</organism>
<dbReference type="OrthoDB" id="5638701at2"/>
<proteinExistence type="predicted"/>
<reference evidence="2 3" key="1">
    <citation type="submission" date="2015-11" db="EMBL/GenBank/DDBJ databases">
        <title>Genomic analysis of 38 Legionella species identifies large and diverse effector repertoires.</title>
        <authorList>
            <person name="Burstein D."/>
            <person name="Amaro F."/>
            <person name="Zusman T."/>
            <person name="Lifshitz Z."/>
            <person name="Cohen O."/>
            <person name="Gilbert J.A."/>
            <person name="Pupko T."/>
            <person name="Shuman H.A."/>
            <person name="Segal G."/>
        </authorList>
    </citation>
    <scope>NUCLEOTIDE SEQUENCE [LARGE SCALE GENOMIC DNA]</scope>
    <source>
        <strain evidence="2 3">ATCC 49751</strain>
    </source>
</reference>
<protein>
    <submittedName>
        <fullName evidence="2">Uncharacterized protein</fullName>
    </submittedName>
</protein>
<comment type="caution">
    <text evidence="2">The sequence shown here is derived from an EMBL/GenBank/DDBJ whole genome shotgun (WGS) entry which is preliminary data.</text>
</comment>
<sequence>MKMALYNELIQLDREAKDLTATADARRQAREDFERRFQESDSNTQRIVLDSIAATPSTQTSLLYTYRAAVTDFSRNHSLWSAAQTFFKVAVTRLTNPTLEEEEEQATQDRGHTQEI</sequence>
<dbReference type="RefSeq" id="WP_028373583.1">
    <property type="nucleotide sequence ID" value="NZ_LT906451.1"/>
</dbReference>